<dbReference type="Proteomes" id="UP000321456">
    <property type="component" value="Unassembled WGS sequence"/>
</dbReference>
<comment type="caution">
    <text evidence="2">The sequence shown here is derived from an EMBL/GenBank/DDBJ whole genome shotgun (WGS) entry which is preliminary data.</text>
</comment>
<reference evidence="2 3" key="1">
    <citation type="submission" date="2019-08" db="EMBL/GenBank/DDBJ databases">
        <title>Professor.</title>
        <authorList>
            <person name="Park J.S."/>
        </authorList>
    </citation>
    <scope>NUCLEOTIDE SEQUENCE [LARGE SCALE GENOMIC DNA]</scope>
    <source>
        <strain evidence="2 3">176CP5-101</strain>
    </source>
</reference>
<keyword evidence="1" id="KW-0732">Signal</keyword>
<accession>A0A5C8V3T8</accession>
<organism evidence="2 3">
    <name type="scientific">Flagellimonas hymeniacidonis</name>
    <dbReference type="NCBI Taxonomy" id="2603628"/>
    <lineage>
        <taxon>Bacteria</taxon>
        <taxon>Pseudomonadati</taxon>
        <taxon>Bacteroidota</taxon>
        <taxon>Flavobacteriia</taxon>
        <taxon>Flavobacteriales</taxon>
        <taxon>Flavobacteriaceae</taxon>
        <taxon>Flagellimonas</taxon>
    </lineage>
</organism>
<name>A0A5C8V3T8_9FLAO</name>
<dbReference type="EMBL" id="VRUR01000002">
    <property type="protein sequence ID" value="TXN36240.1"/>
    <property type="molecule type" value="Genomic_DNA"/>
</dbReference>
<evidence type="ECO:0000313" key="3">
    <source>
        <dbReference type="Proteomes" id="UP000321456"/>
    </source>
</evidence>
<keyword evidence="3" id="KW-1185">Reference proteome</keyword>
<evidence type="ECO:0000256" key="1">
    <source>
        <dbReference type="SAM" id="SignalP"/>
    </source>
</evidence>
<proteinExistence type="predicted"/>
<feature type="chain" id="PRO_5023060123" description="DUF4852 domain-containing protein" evidence="1">
    <location>
        <begin position="26"/>
        <end position="327"/>
    </location>
</feature>
<feature type="signal peptide" evidence="1">
    <location>
        <begin position="1"/>
        <end position="25"/>
    </location>
</feature>
<evidence type="ECO:0008006" key="4">
    <source>
        <dbReference type="Google" id="ProtNLM"/>
    </source>
</evidence>
<dbReference type="RefSeq" id="WP_147745014.1">
    <property type="nucleotide sequence ID" value="NZ_VRUR01000002.1"/>
</dbReference>
<sequence length="327" mass="37480">MQKIHQSFTIILAAMLLLSSWWSFAQESKEDLITYAAPNSKFVDINIQSHKGLPRFGDLYFVRGVTPPTNPQAYNQLLKMKYLVDAYNDMNKEMLTDYDQSRSGDKKLENSFMTQSQLLLLASKICTENELKKYFCPEKSSKPCTFINTYGQRSNIGHWGGDRGNKFAQIRSYKAFIKENLSDLQNWSTTLFKNDMELAYMVSRTFVADAYDFQHKGYWIKGNVGGPSPLISNIRFAPYGQDQQNMGRVKFLLPITPEKAKSLRFQQRSPIFIVAKVKIYPDKEISSPGNSTPFAYELENTTLEVYKDNALTEKIGEISIENATTKY</sequence>
<gene>
    <name evidence="2" type="ORF">FVB32_16975</name>
</gene>
<protein>
    <recommendedName>
        <fullName evidence="4">DUF4852 domain-containing protein</fullName>
    </recommendedName>
</protein>
<evidence type="ECO:0000313" key="2">
    <source>
        <dbReference type="EMBL" id="TXN36240.1"/>
    </source>
</evidence>
<dbReference type="AlphaFoldDB" id="A0A5C8V3T8"/>